<feature type="region of interest" description="Disordered" evidence="1">
    <location>
        <begin position="1"/>
        <end position="29"/>
    </location>
</feature>
<feature type="compositionally biased region" description="Acidic residues" evidence="1">
    <location>
        <begin position="408"/>
        <end position="421"/>
    </location>
</feature>
<dbReference type="STRING" id="1141098.A0A1Y2DY70"/>
<organism evidence="2 3">
    <name type="scientific">Pseudomassariella vexata</name>
    <dbReference type="NCBI Taxonomy" id="1141098"/>
    <lineage>
        <taxon>Eukaryota</taxon>
        <taxon>Fungi</taxon>
        <taxon>Dikarya</taxon>
        <taxon>Ascomycota</taxon>
        <taxon>Pezizomycotina</taxon>
        <taxon>Sordariomycetes</taxon>
        <taxon>Xylariomycetidae</taxon>
        <taxon>Amphisphaeriales</taxon>
        <taxon>Pseudomassariaceae</taxon>
        <taxon>Pseudomassariella</taxon>
    </lineage>
</organism>
<dbReference type="RefSeq" id="XP_040715573.1">
    <property type="nucleotide sequence ID" value="XM_040865077.1"/>
</dbReference>
<feature type="compositionally biased region" description="Polar residues" evidence="1">
    <location>
        <begin position="54"/>
        <end position="87"/>
    </location>
</feature>
<name>A0A1Y2DY70_9PEZI</name>
<protein>
    <submittedName>
        <fullName evidence="2">Uncharacterized protein</fullName>
    </submittedName>
</protein>
<reference evidence="2 3" key="1">
    <citation type="submission" date="2016-07" db="EMBL/GenBank/DDBJ databases">
        <title>Pervasive Adenine N6-methylation of Active Genes in Fungi.</title>
        <authorList>
            <consortium name="DOE Joint Genome Institute"/>
            <person name="Mondo S.J."/>
            <person name="Dannebaum R.O."/>
            <person name="Kuo R.C."/>
            <person name="Labutti K."/>
            <person name="Haridas S."/>
            <person name="Kuo A."/>
            <person name="Salamov A."/>
            <person name="Ahrendt S.R."/>
            <person name="Lipzen A."/>
            <person name="Sullivan W."/>
            <person name="Andreopoulos W.B."/>
            <person name="Clum A."/>
            <person name="Lindquist E."/>
            <person name="Daum C."/>
            <person name="Ramamoorthy G.K."/>
            <person name="Gryganskyi A."/>
            <person name="Culley D."/>
            <person name="Magnuson J.K."/>
            <person name="James T.Y."/>
            <person name="O'Malley M.A."/>
            <person name="Stajich J.E."/>
            <person name="Spatafora J.W."/>
            <person name="Visel A."/>
            <person name="Grigoriev I.V."/>
        </authorList>
    </citation>
    <scope>NUCLEOTIDE SEQUENCE [LARGE SCALE GENOMIC DNA]</scope>
    <source>
        <strain evidence="2 3">CBS 129021</strain>
    </source>
</reference>
<evidence type="ECO:0000313" key="2">
    <source>
        <dbReference type="EMBL" id="ORY64159.1"/>
    </source>
</evidence>
<dbReference type="EMBL" id="MCFJ01000007">
    <property type="protein sequence ID" value="ORY64159.1"/>
    <property type="molecule type" value="Genomic_DNA"/>
</dbReference>
<evidence type="ECO:0000256" key="1">
    <source>
        <dbReference type="SAM" id="MobiDB-lite"/>
    </source>
</evidence>
<accession>A0A1Y2DY70</accession>
<dbReference type="OrthoDB" id="4746026at2759"/>
<dbReference type="Proteomes" id="UP000193689">
    <property type="component" value="Unassembled WGS sequence"/>
</dbReference>
<dbReference type="InParanoid" id="A0A1Y2DY70"/>
<dbReference type="GeneID" id="63781289"/>
<comment type="caution">
    <text evidence="2">The sequence shown here is derived from an EMBL/GenBank/DDBJ whole genome shotgun (WGS) entry which is preliminary data.</text>
</comment>
<feature type="compositionally biased region" description="Polar residues" evidence="1">
    <location>
        <begin position="17"/>
        <end position="29"/>
    </location>
</feature>
<gene>
    <name evidence="2" type="ORF">BCR38DRAFT_514943</name>
</gene>
<feature type="region of interest" description="Disordered" evidence="1">
    <location>
        <begin position="401"/>
        <end position="425"/>
    </location>
</feature>
<feature type="region of interest" description="Disordered" evidence="1">
    <location>
        <begin position="54"/>
        <end position="116"/>
    </location>
</feature>
<keyword evidence="3" id="KW-1185">Reference proteome</keyword>
<feature type="compositionally biased region" description="Polar residues" evidence="1">
    <location>
        <begin position="369"/>
        <end position="379"/>
    </location>
</feature>
<dbReference type="AlphaFoldDB" id="A0A1Y2DY70"/>
<feature type="region of interest" description="Disordered" evidence="1">
    <location>
        <begin position="355"/>
        <end position="379"/>
    </location>
</feature>
<sequence length="435" mass="47961">MAPSGWQLPPILPSPMTPTSSQLPEMNTNPMVSASSQLLIMNTNPVASAISHSPMLSTTRDAPGSSVVSTPNANSTAPALSNQSTVRASIKDSPRARPSTETGSDESEMANVSTHAHTQSQLYYPINDPSFSQSKVWVSDGEKYYTLYERCMFRMRHQRMNRSPAVPKSAIQYVELKRLNLEAKIRYRKQQIKTWNKDKEARERANITGSHADAPFSQRLLDVAQADGRSTVLALEDRIWHPNAADNPQAEWPTFKECKAHGDDAAKHGIKPRLPHPRTPKIAEGYSHLAQSIPSIPVTGPNLPWQPRDLALSKKKNLNEARKEQAVGMLLNGLNGITRTFANDIMNNAYELTPKSVANDDGAKDNSDTKVGNTEKNSGTKKVSAFEADYAFVDDDELADNYGFEGGNMDDEDAAEADSATEPDYAYHNEAAWDY</sequence>
<evidence type="ECO:0000313" key="3">
    <source>
        <dbReference type="Proteomes" id="UP000193689"/>
    </source>
</evidence>
<proteinExistence type="predicted"/>